<evidence type="ECO:0000313" key="5">
    <source>
        <dbReference type="EMBL" id="MBB3102713.1"/>
    </source>
</evidence>
<keyword evidence="3" id="KW-0285">Flavoprotein</keyword>
<sequence>MNDRETLSTDVLVIGGGLAGTWAAIAAARKGAAVVLADKGYCGTSGVAATSGPGHWWVAPEQREAAIDKREALSRFGLAERKWMHRIMAETWEQLPTLEGYYGFHSEADGSKYYRGLRGPEYLRALRRQCVDLGVRILDQSPAVELLRHTDGAVAGARLYQRQAHRQLEVRAAGVILATGGTTFLSGLLGSHTNTGDGHLMAAELGAAFSGMEFSSLYCVAQAHTSITRTMIYTFADYFDADGRELDISFFEPHMDRRLAAELLKGPVYCSLRRVPEDIRRDLASISPNVPVSFARRGTDPYRERFEITLHAEGTIRGIGGICIVGAQCETGVPGLYATGDVATRERVAGAISGGGAINAAWALSSGCWSGRAVAQLAKTQGRRDREPVHGSARSGLGGAGRAQISAHEAVAAVQAEILPYDKNIFRTGPKLRDSLDQLERTWTALGAGIAGPDIQKNREAAALTATARWCYRAALDREESRGQQQRVDFPETNPAFASRLLVGGLEQLWTRLEKEAVHD</sequence>
<proteinExistence type="predicted"/>
<dbReference type="PRINTS" id="PR00411">
    <property type="entry name" value="PNDRDTASEI"/>
</dbReference>
<evidence type="ECO:0000313" key="6">
    <source>
        <dbReference type="Proteomes" id="UP000549250"/>
    </source>
</evidence>
<comment type="caution">
    <text evidence="5">The sequence shown here is derived from an EMBL/GenBank/DDBJ whole genome shotgun (WGS) entry which is preliminary data.</text>
</comment>
<name>A0A839T4S4_AZOMA</name>
<keyword evidence="3" id="KW-0274">FAD</keyword>
<dbReference type="Pfam" id="PF12831">
    <property type="entry name" value="FAD_oxidored"/>
    <property type="match status" value="1"/>
</dbReference>
<comment type="cofactor">
    <cofactor evidence="1">
        <name>FAD</name>
        <dbReference type="ChEBI" id="CHEBI:57692"/>
    </cofactor>
</comment>
<dbReference type="PANTHER" id="PTHR42716:SF2">
    <property type="entry name" value="L-ASPARTATE OXIDASE, CHLOROPLASTIC"/>
    <property type="match status" value="1"/>
</dbReference>
<dbReference type="InterPro" id="IPR005288">
    <property type="entry name" value="NadB"/>
</dbReference>
<gene>
    <name evidence="5" type="ORF">FHR87_001101</name>
</gene>
<evidence type="ECO:0000259" key="4">
    <source>
        <dbReference type="Pfam" id="PF02910"/>
    </source>
</evidence>
<dbReference type="GO" id="GO:0009435">
    <property type="term" value="P:NAD+ biosynthetic process"/>
    <property type="evidence" value="ECO:0007669"/>
    <property type="project" value="InterPro"/>
</dbReference>
<protein>
    <recommendedName>
        <fullName evidence="2">L-aspartate oxidase</fullName>
    </recommendedName>
</protein>
<dbReference type="AlphaFoldDB" id="A0A839T4S4"/>
<dbReference type="Proteomes" id="UP000549250">
    <property type="component" value="Unassembled WGS sequence"/>
</dbReference>
<organism evidence="5 6">
    <name type="scientific">Azomonas macrocytogenes</name>
    <name type="common">Azotobacter macrocytogenes</name>
    <dbReference type="NCBI Taxonomy" id="69962"/>
    <lineage>
        <taxon>Bacteria</taxon>
        <taxon>Pseudomonadati</taxon>
        <taxon>Pseudomonadota</taxon>
        <taxon>Gammaproteobacteria</taxon>
        <taxon>Pseudomonadales</taxon>
        <taxon>Pseudomonadaceae</taxon>
        <taxon>Azomonas</taxon>
    </lineage>
</organism>
<evidence type="ECO:0000256" key="1">
    <source>
        <dbReference type="ARBA" id="ARBA00001974"/>
    </source>
</evidence>
<dbReference type="RefSeq" id="WP_183165701.1">
    <property type="nucleotide sequence ID" value="NZ_JACHXI010000004.1"/>
</dbReference>
<dbReference type="SUPFAM" id="SSF46977">
    <property type="entry name" value="Succinate dehydrogenase/fumarate reductase flavoprotein C-terminal domain"/>
    <property type="match status" value="1"/>
</dbReference>
<dbReference type="SUPFAM" id="SSF51905">
    <property type="entry name" value="FAD/NAD(P)-binding domain"/>
    <property type="match status" value="1"/>
</dbReference>
<dbReference type="Gene3D" id="1.20.58.100">
    <property type="entry name" value="Fumarate reductase/succinate dehydrogenase flavoprotein-like, C-terminal domain"/>
    <property type="match status" value="1"/>
</dbReference>
<evidence type="ECO:0000256" key="3">
    <source>
        <dbReference type="ARBA" id="ARBA00022827"/>
    </source>
</evidence>
<dbReference type="PRINTS" id="PR00368">
    <property type="entry name" value="FADPNR"/>
</dbReference>
<accession>A0A839T4S4</accession>
<dbReference type="GO" id="GO:0008734">
    <property type="term" value="F:L-aspartate oxidase activity"/>
    <property type="evidence" value="ECO:0007669"/>
    <property type="project" value="InterPro"/>
</dbReference>
<dbReference type="InterPro" id="IPR015939">
    <property type="entry name" value="Fum_Rdtase/Succ_DH_flav-like_C"/>
</dbReference>
<dbReference type="InterPro" id="IPR037099">
    <property type="entry name" value="Fum_R/Succ_DH_flav-like_C_sf"/>
</dbReference>
<feature type="domain" description="Fumarate reductase/succinate dehydrogenase flavoprotein-like C-terminal" evidence="4">
    <location>
        <begin position="424"/>
        <end position="494"/>
    </location>
</feature>
<evidence type="ECO:0000256" key="2">
    <source>
        <dbReference type="ARBA" id="ARBA00021901"/>
    </source>
</evidence>
<dbReference type="Gene3D" id="3.50.50.60">
    <property type="entry name" value="FAD/NAD(P)-binding domain"/>
    <property type="match status" value="1"/>
</dbReference>
<dbReference type="PANTHER" id="PTHR42716">
    <property type="entry name" value="L-ASPARTATE OXIDASE"/>
    <property type="match status" value="1"/>
</dbReference>
<keyword evidence="6" id="KW-1185">Reference proteome</keyword>
<dbReference type="EMBL" id="JACHXI010000004">
    <property type="protein sequence ID" value="MBB3102713.1"/>
    <property type="molecule type" value="Genomic_DNA"/>
</dbReference>
<dbReference type="InterPro" id="IPR036188">
    <property type="entry name" value="FAD/NAD-bd_sf"/>
</dbReference>
<dbReference type="Pfam" id="PF02910">
    <property type="entry name" value="Succ_DH_flav_C"/>
    <property type="match status" value="1"/>
</dbReference>
<reference evidence="5 6" key="1">
    <citation type="submission" date="2020-08" db="EMBL/GenBank/DDBJ databases">
        <title>Genomic Encyclopedia of Type Strains, Phase III (KMG-III): the genomes of soil and plant-associated and newly described type strains.</title>
        <authorList>
            <person name="Whitman W."/>
        </authorList>
    </citation>
    <scope>NUCLEOTIDE SEQUENCE [LARGE SCALE GENOMIC DNA]</scope>
    <source>
        <strain evidence="5 6">CECT 4462</strain>
    </source>
</reference>